<dbReference type="AlphaFoldDB" id="B7KXT1"/>
<accession>B7KXT1</accession>
<reference evidence="1 2" key="2">
    <citation type="journal article" date="2012" name="J. Bacteriol.">
        <title>Complete genome sequences of six strains of the genus Methylobacterium.</title>
        <authorList>
            <person name="Marx C.J."/>
            <person name="Bringel F."/>
            <person name="Chistoserdova L."/>
            <person name="Moulin L."/>
            <person name="Farhan Ul Haque M."/>
            <person name="Fleischman D.E."/>
            <person name="Gruffaz C."/>
            <person name="Jourand P."/>
            <person name="Knief C."/>
            <person name="Lee M.C."/>
            <person name="Muller E.E."/>
            <person name="Nadalig T."/>
            <person name="Peyraud R."/>
            <person name="Roselli S."/>
            <person name="Russ L."/>
            <person name="Goodwin L.A."/>
            <person name="Ivanova N."/>
            <person name="Kyrpides N."/>
            <person name="Lajus A."/>
            <person name="Land M.L."/>
            <person name="Medigue C."/>
            <person name="Mikhailova N."/>
            <person name="Nolan M."/>
            <person name="Woyke T."/>
            <person name="Stolyar S."/>
            <person name="Vorholt J.A."/>
            <person name="Vuilleumier S."/>
        </authorList>
    </citation>
    <scope>NUCLEOTIDE SEQUENCE [LARGE SCALE GENOMIC DNA]</scope>
    <source>
        <strain evidence="2">CM4 / NCIMB 13688</strain>
    </source>
</reference>
<reference evidence="2" key="1">
    <citation type="submission" date="2008-12" db="EMBL/GenBank/DDBJ databases">
        <title>Complete sequence of chromosome of Methylobacterium chloromethanicum CM4.</title>
        <authorList>
            <consortium name="US DOE Joint Genome Institute"/>
            <person name="Lucas S."/>
            <person name="Copeland A."/>
            <person name="Lapidus A."/>
            <person name="Glavina del Rio T."/>
            <person name="Dalin E."/>
            <person name="Tice H."/>
            <person name="Bruce D."/>
            <person name="Goodwin L."/>
            <person name="Pitluck S."/>
            <person name="Chertkov O."/>
            <person name="Brettin T."/>
            <person name="Detter J.C."/>
            <person name="Han C."/>
            <person name="Larimer F."/>
            <person name="Land M."/>
            <person name="Hauser L."/>
            <person name="Kyrpides N."/>
            <person name="Mikhailova N."/>
            <person name="Marx C."/>
            <person name="Richardson P."/>
        </authorList>
    </citation>
    <scope>NUCLEOTIDE SEQUENCE [LARGE SCALE GENOMIC DNA]</scope>
    <source>
        <strain evidence="2">CM4 / NCIMB 13688</strain>
    </source>
</reference>
<dbReference type="KEGG" id="mch:Mchl_3871"/>
<dbReference type="RefSeq" id="WP_015951881.1">
    <property type="nucleotide sequence ID" value="NC_011757.1"/>
</dbReference>
<name>B7KXT1_METC4</name>
<dbReference type="HOGENOM" id="CLU_203195_0_0_5"/>
<dbReference type="EMBL" id="CP001298">
    <property type="protein sequence ID" value="ACK84683.1"/>
    <property type="molecule type" value="Genomic_DNA"/>
</dbReference>
<organism evidence="1 2">
    <name type="scientific">Methylorubrum extorquens (strain CM4 / NCIMB 13688)</name>
    <name type="common">Methylobacterium extorquens</name>
    <dbReference type="NCBI Taxonomy" id="440085"/>
    <lineage>
        <taxon>Bacteria</taxon>
        <taxon>Pseudomonadati</taxon>
        <taxon>Pseudomonadota</taxon>
        <taxon>Alphaproteobacteria</taxon>
        <taxon>Hyphomicrobiales</taxon>
        <taxon>Methylobacteriaceae</taxon>
        <taxon>Methylorubrum</taxon>
    </lineage>
</organism>
<protein>
    <submittedName>
        <fullName evidence="1">Uncharacterized protein</fullName>
    </submittedName>
</protein>
<sequence>MIGLPLYRLLVALVLVLSSAAAMTHLGHAEPKTACESGAQAGACSPTAEPR</sequence>
<evidence type="ECO:0000313" key="1">
    <source>
        <dbReference type="EMBL" id="ACK84683.1"/>
    </source>
</evidence>
<gene>
    <name evidence="1" type="ordered locus">Mchl_3871</name>
</gene>
<evidence type="ECO:0000313" key="2">
    <source>
        <dbReference type="Proteomes" id="UP000002385"/>
    </source>
</evidence>
<proteinExistence type="predicted"/>
<dbReference type="Proteomes" id="UP000002385">
    <property type="component" value="Chromosome"/>
</dbReference>